<feature type="active site" description="Acyl-ester intermediate" evidence="8">
    <location>
        <position position="177"/>
    </location>
</feature>
<comment type="function">
    <text evidence="6 8">Allows the formation of correctly charged Gln-tRNA(Gln) through the transamidation of misacylated Glu-tRNA(Gln) in organisms which lack glutaminyl-tRNA synthetase. The reaction takes place in the presence of glutamine and ATP through an activated gamma-phospho-Glu-tRNA(Gln).</text>
</comment>
<evidence type="ECO:0000256" key="8">
    <source>
        <dbReference type="HAMAP-Rule" id="MF_00120"/>
    </source>
</evidence>
<dbReference type="PANTHER" id="PTHR11895">
    <property type="entry name" value="TRANSAMIDASE"/>
    <property type="match status" value="1"/>
</dbReference>
<organism evidence="9 10">
    <name type="scientific">Ruminiclostridium herbifermentans</name>
    <dbReference type="NCBI Taxonomy" id="2488810"/>
    <lineage>
        <taxon>Bacteria</taxon>
        <taxon>Bacillati</taxon>
        <taxon>Bacillota</taxon>
        <taxon>Clostridia</taxon>
        <taxon>Eubacteriales</taxon>
        <taxon>Oscillospiraceae</taxon>
        <taxon>Ruminiclostridium</taxon>
    </lineage>
</organism>
<evidence type="ECO:0000256" key="7">
    <source>
        <dbReference type="ARBA" id="ARBA00047407"/>
    </source>
</evidence>
<dbReference type="GO" id="GO:0030956">
    <property type="term" value="C:glutamyl-tRNA(Gln) amidotransferase complex"/>
    <property type="evidence" value="ECO:0007669"/>
    <property type="project" value="InterPro"/>
</dbReference>
<dbReference type="InterPro" id="IPR004412">
    <property type="entry name" value="GatA"/>
</dbReference>
<dbReference type="EMBL" id="CP061336">
    <property type="protein sequence ID" value="QNU68752.1"/>
    <property type="molecule type" value="Genomic_DNA"/>
</dbReference>
<dbReference type="GO" id="GO:0016740">
    <property type="term" value="F:transferase activity"/>
    <property type="evidence" value="ECO:0007669"/>
    <property type="project" value="UniProtKB-KW"/>
</dbReference>
<sequence length="488" mass="52429">MDITKLTISNSRKLLDTKQISAVELTNMYLDRIKQLDDQIGSYLSICEDNAILQAQEAQKLIDSGNSSALCGIPLSIKDNICIEGTKTTCASKMLEDFTAPYTATAVDKLIAHNAVILGKTNLDEFAMGGSTENSAFKITKNPFDLDRVPGGSSGGSAASVAASLALGSLGSDTGGSVRQPASFCGVVGMKPTYGLVSRYGLIAFASSFDQIGPIAKTVEDCAIILDSIAGYDSKDGTSLSYKNPSSYSSSVSEDIDIKNLKIGLPKEYLTDGLNSEVRASLYNSIASLEKLGAKIEEFSMPSLKYAIQAYYLMSSAEASSNLSRYDGVKYGYRADKCKNYQDLLGRSRAEGFGKEVKRRILLGTYALASGYYDAYYKKALKLRTLISKGFEDAFTKYDIILHPTAPETAFKLGQNTNDPLTMYLADIYTVAVNIAGLPSISVPSGYDTNGLPIGLSFTGKPLGEHEIFKAAAAFEADFKINLRVPAI</sequence>
<accession>A0A4U7JCP9</accession>
<dbReference type="GO" id="GO:0005524">
    <property type="term" value="F:ATP binding"/>
    <property type="evidence" value="ECO:0007669"/>
    <property type="project" value="UniProtKB-KW"/>
</dbReference>
<evidence type="ECO:0000313" key="10">
    <source>
        <dbReference type="Proteomes" id="UP000306409"/>
    </source>
</evidence>
<dbReference type="HAMAP" id="MF_00120">
    <property type="entry name" value="GatA"/>
    <property type="match status" value="1"/>
</dbReference>
<dbReference type="InterPro" id="IPR036928">
    <property type="entry name" value="AS_sf"/>
</dbReference>
<evidence type="ECO:0000313" key="9">
    <source>
        <dbReference type="EMBL" id="QNU68752.1"/>
    </source>
</evidence>
<dbReference type="PROSITE" id="PS00571">
    <property type="entry name" value="AMIDASES"/>
    <property type="match status" value="1"/>
</dbReference>
<dbReference type="GO" id="GO:0050567">
    <property type="term" value="F:glutaminyl-tRNA synthase (glutamine-hydrolyzing) activity"/>
    <property type="evidence" value="ECO:0007669"/>
    <property type="project" value="UniProtKB-UniRule"/>
</dbReference>
<dbReference type="InterPro" id="IPR000120">
    <property type="entry name" value="Amidase"/>
</dbReference>
<dbReference type="RefSeq" id="WP_137698200.1">
    <property type="nucleotide sequence ID" value="NZ_CP061336.1"/>
</dbReference>
<keyword evidence="4 8" id="KW-0067">ATP-binding</keyword>
<reference evidence="9 10" key="1">
    <citation type="submission" date="2020-09" db="EMBL/GenBank/DDBJ databases">
        <title>Characterization and genome sequencing of Ruminiclostridium sp. nov. MA18.</title>
        <authorList>
            <person name="Rettenmaier R."/>
            <person name="Kowollik M.-L."/>
            <person name="Liebl W."/>
            <person name="Zverlov V."/>
        </authorList>
    </citation>
    <scope>NUCLEOTIDE SEQUENCE [LARGE SCALE GENOMIC DNA]</scope>
    <source>
        <strain evidence="9 10">MA18</strain>
    </source>
</reference>
<evidence type="ECO:0000256" key="2">
    <source>
        <dbReference type="ARBA" id="ARBA00022598"/>
    </source>
</evidence>
<keyword evidence="2 8" id="KW-0436">Ligase</keyword>
<evidence type="ECO:0000256" key="6">
    <source>
        <dbReference type="ARBA" id="ARBA00025295"/>
    </source>
</evidence>
<feature type="active site" description="Charge relay system" evidence="8">
    <location>
        <position position="153"/>
    </location>
</feature>
<evidence type="ECO:0000256" key="4">
    <source>
        <dbReference type="ARBA" id="ARBA00022840"/>
    </source>
</evidence>
<comment type="similarity">
    <text evidence="1 8">Belongs to the amidase family. GatA subfamily.</text>
</comment>
<dbReference type="KEGG" id="rher:EHE19_004735"/>
<dbReference type="OrthoDB" id="9811471at2"/>
<proteinExistence type="inferred from homology"/>
<dbReference type="Pfam" id="PF01425">
    <property type="entry name" value="Amidase"/>
    <property type="match status" value="1"/>
</dbReference>
<keyword evidence="5 8" id="KW-0648">Protein biosynthesis</keyword>
<dbReference type="SUPFAM" id="SSF75304">
    <property type="entry name" value="Amidase signature (AS) enzymes"/>
    <property type="match status" value="1"/>
</dbReference>
<dbReference type="InterPro" id="IPR023631">
    <property type="entry name" value="Amidase_dom"/>
</dbReference>
<feature type="active site" description="Charge relay system" evidence="8">
    <location>
        <position position="78"/>
    </location>
</feature>
<comment type="catalytic activity">
    <reaction evidence="7 8">
        <text>L-glutamyl-tRNA(Gln) + L-glutamine + ATP + H2O = L-glutaminyl-tRNA(Gln) + L-glutamate + ADP + phosphate + H(+)</text>
        <dbReference type="Rhea" id="RHEA:17521"/>
        <dbReference type="Rhea" id="RHEA-COMP:9681"/>
        <dbReference type="Rhea" id="RHEA-COMP:9684"/>
        <dbReference type="ChEBI" id="CHEBI:15377"/>
        <dbReference type="ChEBI" id="CHEBI:15378"/>
        <dbReference type="ChEBI" id="CHEBI:29985"/>
        <dbReference type="ChEBI" id="CHEBI:30616"/>
        <dbReference type="ChEBI" id="CHEBI:43474"/>
        <dbReference type="ChEBI" id="CHEBI:58359"/>
        <dbReference type="ChEBI" id="CHEBI:78520"/>
        <dbReference type="ChEBI" id="CHEBI:78521"/>
        <dbReference type="ChEBI" id="CHEBI:456216"/>
        <dbReference type="EC" id="6.3.5.7"/>
    </reaction>
</comment>
<dbReference type="Gene3D" id="3.90.1300.10">
    <property type="entry name" value="Amidase signature (AS) domain"/>
    <property type="match status" value="1"/>
</dbReference>
<protein>
    <recommendedName>
        <fullName evidence="8">Glutamyl-tRNA(Gln) amidotransferase subunit A</fullName>
        <shortName evidence="8">Glu-ADT subunit A</shortName>
        <ecNumber evidence="8">6.3.5.7</ecNumber>
    </recommendedName>
</protein>
<dbReference type="PANTHER" id="PTHR11895:SF151">
    <property type="entry name" value="GLUTAMYL-TRNA(GLN) AMIDOTRANSFERASE SUBUNIT A"/>
    <property type="match status" value="1"/>
</dbReference>
<evidence type="ECO:0000256" key="3">
    <source>
        <dbReference type="ARBA" id="ARBA00022741"/>
    </source>
</evidence>
<dbReference type="InterPro" id="IPR020556">
    <property type="entry name" value="Amidase_CS"/>
</dbReference>
<dbReference type="GO" id="GO:0006412">
    <property type="term" value="P:translation"/>
    <property type="evidence" value="ECO:0007669"/>
    <property type="project" value="UniProtKB-UniRule"/>
</dbReference>
<keyword evidence="10" id="KW-1185">Reference proteome</keyword>
<comment type="subunit">
    <text evidence="8">Heterotrimer of A, B and C subunits.</text>
</comment>
<dbReference type="NCBIfam" id="TIGR00132">
    <property type="entry name" value="gatA"/>
    <property type="match status" value="1"/>
</dbReference>
<keyword evidence="9" id="KW-0808">Transferase</keyword>
<name>A0A4U7JCP9_9FIRM</name>
<keyword evidence="3 8" id="KW-0547">Nucleotide-binding</keyword>
<evidence type="ECO:0000256" key="5">
    <source>
        <dbReference type="ARBA" id="ARBA00022917"/>
    </source>
</evidence>
<dbReference type="AlphaFoldDB" id="A0A4U7JCP9"/>
<gene>
    <name evidence="8 9" type="primary">gatA</name>
    <name evidence="9" type="ORF">EHE19_004735</name>
</gene>
<dbReference type="EC" id="6.3.5.7" evidence="8"/>
<dbReference type="Proteomes" id="UP000306409">
    <property type="component" value="Chromosome"/>
</dbReference>
<evidence type="ECO:0000256" key="1">
    <source>
        <dbReference type="ARBA" id="ARBA00008069"/>
    </source>
</evidence>